<sequence>MPRSCCWRQGALGELEGELRTAYRELRVQALPAALGADEGCSAWPRTPPPSCTATTTALTSSASCSSTTPKKSAVDCA</sequence>
<dbReference type="OrthoDB" id="153074at2759"/>
<evidence type="ECO:0000313" key="1">
    <source>
        <dbReference type="EMBL" id="KAJ7335923.1"/>
    </source>
</evidence>
<organism evidence="1 2">
    <name type="scientific">Phrynocephalus forsythii</name>
    <dbReference type="NCBI Taxonomy" id="171643"/>
    <lineage>
        <taxon>Eukaryota</taxon>
        <taxon>Metazoa</taxon>
        <taxon>Chordata</taxon>
        <taxon>Craniata</taxon>
        <taxon>Vertebrata</taxon>
        <taxon>Euteleostomi</taxon>
        <taxon>Lepidosauria</taxon>
        <taxon>Squamata</taxon>
        <taxon>Bifurcata</taxon>
        <taxon>Unidentata</taxon>
        <taxon>Episquamata</taxon>
        <taxon>Toxicofera</taxon>
        <taxon>Iguania</taxon>
        <taxon>Acrodonta</taxon>
        <taxon>Agamidae</taxon>
        <taxon>Agaminae</taxon>
        <taxon>Phrynocephalus</taxon>
    </lineage>
</organism>
<dbReference type="Proteomes" id="UP001142489">
    <property type="component" value="Unassembled WGS sequence"/>
</dbReference>
<proteinExistence type="predicted"/>
<accession>A0A9Q0Y383</accession>
<gene>
    <name evidence="1" type="ORF">JRQ81_013864</name>
</gene>
<dbReference type="AlphaFoldDB" id="A0A9Q0Y383"/>
<name>A0A9Q0Y383_9SAUR</name>
<protein>
    <submittedName>
        <fullName evidence="1">Uncharacterized protein</fullName>
    </submittedName>
</protein>
<evidence type="ECO:0000313" key="2">
    <source>
        <dbReference type="Proteomes" id="UP001142489"/>
    </source>
</evidence>
<keyword evidence="2" id="KW-1185">Reference proteome</keyword>
<dbReference type="EMBL" id="JAPFRF010000004">
    <property type="protein sequence ID" value="KAJ7335923.1"/>
    <property type="molecule type" value="Genomic_DNA"/>
</dbReference>
<comment type="caution">
    <text evidence="1">The sequence shown here is derived from an EMBL/GenBank/DDBJ whole genome shotgun (WGS) entry which is preliminary data.</text>
</comment>
<reference evidence="1" key="1">
    <citation type="journal article" date="2023" name="DNA Res.">
        <title>Chromosome-level genome assembly of Phrynocephalus forsythii using third-generation DNA sequencing and Hi-C analysis.</title>
        <authorList>
            <person name="Qi Y."/>
            <person name="Zhao W."/>
            <person name="Zhao Y."/>
            <person name="Niu C."/>
            <person name="Cao S."/>
            <person name="Zhang Y."/>
        </authorList>
    </citation>
    <scope>NUCLEOTIDE SEQUENCE</scope>
    <source>
        <tissue evidence="1">Muscle</tissue>
    </source>
</reference>